<dbReference type="OrthoDB" id="382971at2157"/>
<name>E7QUQ6_HALPU</name>
<gene>
    <name evidence="1" type="ORF">ZOD2009_12702</name>
</gene>
<dbReference type="InterPro" id="IPR006311">
    <property type="entry name" value="TAT_signal"/>
</dbReference>
<organism evidence="1 2">
    <name type="scientific">Haladaptatus paucihalophilus DX253</name>
    <dbReference type="NCBI Taxonomy" id="797209"/>
    <lineage>
        <taxon>Archaea</taxon>
        <taxon>Methanobacteriati</taxon>
        <taxon>Methanobacteriota</taxon>
        <taxon>Stenosarchaea group</taxon>
        <taxon>Halobacteria</taxon>
        <taxon>Halobacteriales</taxon>
        <taxon>Haladaptataceae</taxon>
        <taxon>Haladaptatus</taxon>
    </lineage>
</organism>
<dbReference type="EMBL" id="AEMG01000012">
    <property type="protein sequence ID" value="EFW91713.1"/>
    <property type="molecule type" value="Genomic_DNA"/>
</dbReference>
<accession>E7QUQ6</accession>
<dbReference type="PROSITE" id="PS51318">
    <property type="entry name" value="TAT"/>
    <property type="match status" value="1"/>
</dbReference>
<evidence type="ECO:0000313" key="2">
    <source>
        <dbReference type="Proteomes" id="UP000003751"/>
    </source>
</evidence>
<reference evidence="1 2" key="1">
    <citation type="journal article" date="2014" name="ISME J.">
        <title>Trehalose/2-sulfotrehalose biosynthesis and glycine-betaine uptake are widely spread mechanisms for osmoadaptation in the Halobacteriales.</title>
        <authorList>
            <person name="Youssef N.H."/>
            <person name="Savage-Ashlock K.N."/>
            <person name="McCully A.L."/>
            <person name="Luedtke B."/>
            <person name="Shaw E.I."/>
            <person name="Hoff W.D."/>
            <person name="Elshahed M.S."/>
        </authorList>
    </citation>
    <scope>NUCLEOTIDE SEQUENCE [LARGE SCALE GENOMIC DNA]</scope>
    <source>
        <strain evidence="1 2">DX253</strain>
    </source>
</reference>
<evidence type="ECO:0000313" key="1">
    <source>
        <dbReference type="EMBL" id="EFW91713.1"/>
    </source>
</evidence>
<dbReference type="Proteomes" id="UP000003751">
    <property type="component" value="Unassembled WGS sequence"/>
</dbReference>
<sequence>MDFIFFRSEKYNNITSLNPKAMSEKEFGRRRFLRSTATAGVGVAGGIAATGTATANTDEIRVYSNSNYWEYQVHTATGYDDLEKGGQANGDDDILGVGKDFVDGQVSDGGVDNYWMDSDDSITQINVTYNDYGWLTIDVTTANLKAAVSVERDGNPDWPGYDYTIDISGQVQPHDEYFDPGQDEIQNGDAGPFVGTVDPGDIDAVWRTGVPTRVFIEDPNSPGLGLTISLPD</sequence>
<dbReference type="AlphaFoldDB" id="E7QUQ6"/>
<proteinExistence type="predicted"/>
<protein>
    <submittedName>
        <fullName evidence="1">Uncharacterized protein</fullName>
    </submittedName>
</protein>
<dbReference type="STRING" id="797209.GCA_000376445_00847"/>
<comment type="caution">
    <text evidence="1">The sequence shown here is derived from an EMBL/GenBank/DDBJ whole genome shotgun (WGS) entry which is preliminary data.</text>
</comment>